<dbReference type="InterPro" id="IPR003961">
    <property type="entry name" value="FN3_dom"/>
</dbReference>
<dbReference type="InterPro" id="IPR013783">
    <property type="entry name" value="Ig-like_fold"/>
</dbReference>
<protein>
    <recommendedName>
        <fullName evidence="1">Fibronectin type-III domain-containing protein</fullName>
    </recommendedName>
</protein>
<sequence>MFFLFFDFPEDTTLCVDYFVGCYWETDGGEEDQTCARSPNRDYWVSWNYPVESCTNYTAQLYAVSFDNATSESAYITFLSGADSATSVSVTNNTAMSVDLSWNVSSRNSRCVLYYKVQWYQLDDQSNSGTDNVSTDLSGYTIAGLDMCTQYNVFIISMTGTEATLGVGGTFPFYTGNNGEYRKEPSHNSRRGSIE</sequence>
<feature type="domain" description="Fibronectin type-III" evidence="1">
    <location>
        <begin position="84"/>
        <end position="178"/>
    </location>
</feature>
<dbReference type="SUPFAM" id="SSF49265">
    <property type="entry name" value="Fibronectin type III"/>
    <property type="match status" value="1"/>
</dbReference>
<evidence type="ECO:0000259" key="1">
    <source>
        <dbReference type="PROSITE" id="PS50853"/>
    </source>
</evidence>
<dbReference type="SMART" id="SM00060">
    <property type="entry name" value="FN3"/>
    <property type="match status" value="1"/>
</dbReference>
<name>A0A7R9DWC9_TIMPO</name>
<dbReference type="EMBL" id="OD043245">
    <property type="protein sequence ID" value="CAD7421102.1"/>
    <property type="molecule type" value="Genomic_DNA"/>
</dbReference>
<dbReference type="Gene3D" id="2.60.40.10">
    <property type="entry name" value="Immunoglobulins"/>
    <property type="match status" value="1"/>
</dbReference>
<evidence type="ECO:0000313" key="2">
    <source>
        <dbReference type="EMBL" id="CAD7421102.1"/>
    </source>
</evidence>
<dbReference type="CDD" id="cd00063">
    <property type="entry name" value="FN3"/>
    <property type="match status" value="1"/>
</dbReference>
<accession>A0A7R9DWC9</accession>
<proteinExistence type="predicted"/>
<dbReference type="InterPro" id="IPR036116">
    <property type="entry name" value="FN3_sf"/>
</dbReference>
<organism evidence="2">
    <name type="scientific">Timema poppense</name>
    <name type="common">Walking stick</name>
    <dbReference type="NCBI Taxonomy" id="170557"/>
    <lineage>
        <taxon>Eukaryota</taxon>
        <taxon>Metazoa</taxon>
        <taxon>Ecdysozoa</taxon>
        <taxon>Arthropoda</taxon>
        <taxon>Hexapoda</taxon>
        <taxon>Insecta</taxon>
        <taxon>Pterygota</taxon>
        <taxon>Neoptera</taxon>
        <taxon>Polyneoptera</taxon>
        <taxon>Phasmatodea</taxon>
        <taxon>Timematodea</taxon>
        <taxon>Timematoidea</taxon>
        <taxon>Timematidae</taxon>
        <taxon>Timema</taxon>
    </lineage>
</organism>
<dbReference type="AlphaFoldDB" id="A0A7R9DWC9"/>
<dbReference type="Pfam" id="PF00041">
    <property type="entry name" value="fn3"/>
    <property type="match status" value="1"/>
</dbReference>
<reference evidence="2" key="1">
    <citation type="submission" date="2020-11" db="EMBL/GenBank/DDBJ databases">
        <authorList>
            <person name="Tran Van P."/>
        </authorList>
    </citation>
    <scope>NUCLEOTIDE SEQUENCE</scope>
</reference>
<gene>
    <name evidence="2" type="ORF">TPSB3V08_LOCUS14517</name>
</gene>
<dbReference type="PROSITE" id="PS50853">
    <property type="entry name" value="FN3"/>
    <property type="match status" value="1"/>
</dbReference>